<name>A0A081AEQ2_PHYNI</name>
<dbReference type="Gene3D" id="3.80.10.10">
    <property type="entry name" value="Ribonuclease Inhibitor"/>
    <property type="match status" value="2"/>
</dbReference>
<dbReference type="OrthoDB" id="124020at2759"/>
<comment type="caution">
    <text evidence="1">The sequence shown here is derived from an EMBL/GenBank/DDBJ whole genome shotgun (WGS) entry which is preliminary data.</text>
</comment>
<proteinExistence type="predicted"/>
<gene>
    <name evidence="1" type="ORF">F444_07433</name>
</gene>
<dbReference type="AlphaFoldDB" id="A0A081AEQ2"/>
<dbReference type="EMBL" id="ANJA01001384">
    <property type="protein sequence ID" value="ETO77363.1"/>
    <property type="molecule type" value="Genomic_DNA"/>
</dbReference>
<dbReference type="InterPro" id="IPR032675">
    <property type="entry name" value="LRR_dom_sf"/>
</dbReference>
<dbReference type="Proteomes" id="UP000028582">
    <property type="component" value="Unassembled WGS sequence"/>
</dbReference>
<accession>A0A081AEQ2</accession>
<dbReference type="SUPFAM" id="SSF52047">
    <property type="entry name" value="RNI-like"/>
    <property type="match status" value="1"/>
</dbReference>
<reference evidence="1 2" key="1">
    <citation type="submission" date="2013-11" db="EMBL/GenBank/DDBJ databases">
        <title>The Genome Sequence of Phytophthora parasitica P1976.</title>
        <authorList>
            <consortium name="The Broad Institute Genomics Platform"/>
            <person name="Russ C."/>
            <person name="Tyler B."/>
            <person name="Panabieres F."/>
            <person name="Shan W."/>
            <person name="Tripathy S."/>
            <person name="Grunwald N."/>
            <person name="Machado M."/>
            <person name="Johnson C.S."/>
            <person name="Walker B."/>
            <person name="Young S."/>
            <person name="Zeng Q."/>
            <person name="Gargeya S."/>
            <person name="Fitzgerald M."/>
            <person name="Haas B."/>
            <person name="Abouelleil A."/>
            <person name="Allen A.W."/>
            <person name="Alvarado L."/>
            <person name="Arachchi H.M."/>
            <person name="Berlin A.M."/>
            <person name="Chapman S.B."/>
            <person name="Gainer-Dewar J."/>
            <person name="Goldberg J."/>
            <person name="Griggs A."/>
            <person name="Gujja S."/>
            <person name="Hansen M."/>
            <person name="Howarth C."/>
            <person name="Imamovic A."/>
            <person name="Ireland A."/>
            <person name="Larimer J."/>
            <person name="McCowan C."/>
            <person name="Murphy C."/>
            <person name="Pearson M."/>
            <person name="Poon T.W."/>
            <person name="Priest M."/>
            <person name="Roberts A."/>
            <person name="Saif S."/>
            <person name="Shea T."/>
            <person name="Sisk P."/>
            <person name="Sykes S."/>
            <person name="Wortman J."/>
            <person name="Nusbaum C."/>
            <person name="Birren B."/>
        </authorList>
    </citation>
    <scope>NUCLEOTIDE SEQUENCE [LARGE SCALE GENOMIC DNA]</scope>
    <source>
        <strain evidence="1 2">P1976</strain>
    </source>
</reference>
<evidence type="ECO:0000313" key="1">
    <source>
        <dbReference type="EMBL" id="ETO77363.1"/>
    </source>
</evidence>
<evidence type="ECO:0000313" key="2">
    <source>
        <dbReference type="Proteomes" id="UP000028582"/>
    </source>
</evidence>
<sequence length="732" mass="81661">MMSLSLKDASELLTKYTARVSSESADVAAFSPCRLTHSGFGAAVGRSWPLSPTEPWVRLDVVNLSQSNALLTVKPSSSQQLQTRRALLELICQLSATSSCRWPESFESLWWSAVLRPTDFKDEKYLETVCDVGPKPRFALSTGRPTLENVQMLFQFLQMDHKELLLEEDWQLLKSLRVAICTSKRERPRIEICFRLTNNVVDTSILRSMANGLREYLAVKTINEEDNDEYPRIEFEISELWFHNCRFLNGSEDLKLLAHIVTLPSSTIRSLMLPGVFFNSLRNPSGLQCFQSFARQILAPSSPLRMLDLTRVGIDSNCVASLCSALRYSSRLTKLSIGHTIRGAHSNSRLVWAWICLSVFHADSGCELEHFDVSGLQLHSEVVEVLRTMLYSPHPGRMVMLLQDGRLPDGEGCEECELPPNERIFVRLLDRAQAWTSPGGSAAWPQLLPETLQPNAFEYEVMVRLTDWLCILIPGYGFGWVVRSAVRYEVSKPSQVGTRSGVVARSGLQSLTYRGLQEQSEGVVGLLRLLGSSLTSVDAPLCGLNCQNLEAVLHACPNLSSLNVTGNIMRDLTPLLRVFEEGRCRIEKLGIFVESVNATTAGQLQALLLHPNSKCLQSLQLETINSGADSNNSEKMIWTQIERALAANSSLRCLHLSLPSADSYAAATSLIKPLHGQVLRYHTPIRLKIAFLSVVEHISSPLFMTALDHMVLSNVFSFATTSAIRRQVNVRR</sequence>
<protein>
    <submittedName>
        <fullName evidence="1">Uncharacterized protein</fullName>
    </submittedName>
</protein>
<organism evidence="1 2">
    <name type="scientific">Phytophthora nicotianae P1976</name>
    <dbReference type="NCBI Taxonomy" id="1317066"/>
    <lineage>
        <taxon>Eukaryota</taxon>
        <taxon>Sar</taxon>
        <taxon>Stramenopiles</taxon>
        <taxon>Oomycota</taxon>
        <taxon>Peronosporomycetes</taxon>
        <taxon>Peronosporales</taxon>
        <taxon>Peronosporaceae</taxon>
        <taxon>Phytophthora</taxon>
    </lineage>
</organism>